<name>A0A382MKP5_9ZZZZ</name>
<dbReference type="Pfam" id="PF00248">
    <property type="entry name" value="Aldo_ket_red"/>
    <property type="match status" value="1"/>
</dbReference>
<dbReference type="Gene3D" id="3.20.20.100">
    <property type="entry name" value="NADP-dependent oxidoreductase domain"/>
    <property type="match status" value="1"/>
</dbReference>
<proteinExistence type="predicted"/>
<organism evidence="2">
    <name type="scientific">marine metagenome</name>
    <dbReference type="NCBI Taxonomy" id="408172"/>
    <lineage>
        <taxon>unclassified sequences</taxon>
        <taxon>metagenomes</taxon>
        <taxon>ecological metagenomes</taxon>
    </lineage>
</organism>
<dbReference type="InterPro" id="IPR023210">
    <property type="entry name" value="NADP_OxRdtase_dom"/>
</dbReference>
<reference evidence="2" key="1">
    <citation type="submission" date="2018-05" db="EMBL/GenBank/DDBJ databases">
        <authorList>
            <person name="Lanie J.A."/>
            <person name="Ng W.-L."/>
            <person name="Kazmierczak K.M."/>
            <person name="Andrzejewski T.M."/>
            <person name="Davidsen T.M."/>
            <person name="Wayne K.J."/>
            <person name="Tettelin H."/>
            <person name="Glass J.I."/>
            <person name="Rusch D."/>
            <person name="Podicherti R."/>
            <person name="Tsui H.-C.T."/>
            <person name="Winkler M.E."/>
        </authorList>
    </citation>
    <scope>NUCLEOTIDE SEQUENCE</scope>
</reference>
<feature type="domain" description="NADP-dependent oxidoreductase" evidence="1">
    <location>
        <begin position="36"/>
        <end position="303"/>
    </location>
</feature>
<dbReference type="InterPro" id="IPR020471">
    <property type="entry name" value="AKR"/>
</dbReference>
<evidence type="ECO:0000259" key="1">
    <source>
        <dbReference type="Pfam" id="PF00248"/>
    </source>
</evidence>
<dbReference type="SUPFAM" id="SSF51430">
    <property type="entry name" value="NAD(P)-linked oxidoreductase"/>
    <property type="match status" value="1"/>
</dbReference>
<accession>A0A382MKP5</accession>
<dbReference type="InterPro" id="IPR053135">
    <property type="entry name" value="AKR2_Oxidoreductase"/>
</dbReference>
<dbReference type="PANTHER" id="PTHR43312">
    <property type="entry name" value="D-THREO-ALDOSE 1-DEHYDROGENASE"/>
    <property type="match status" value="1"/>
</dbReference>
<gene>
    <name evidence="2" type="ORF">METZ01_LOCUS302243</name>
</gene>
<dbReference type="PRINTS" id="PR00069">
    <property type="entry name" value="ALDKETRDTASE"/>
</dbReference>
<dbReference type="PANTHER" id="PTHR43312:SF1">
    <property type="entry name" value="NADP-DEPENDENT OXIDOREDUCTASE DOMAIN-CONTAINING PROTEIN"/>
    <property type="match status" value="1"/>
</dbReference>
<dbReference type="GO" id="GO:0016491">
    <property type="term" value="F:oxidoreductase activity"/>
    <property type="evidence" value="ECO:0007669"/>
    <property type="project" value="InterPro"/>
</dbReference>
<dbReference type="CDD" id="cd19095">
    <property type="entry name" value="AKR_PA4992-like"/>
    <property type="match status" value="1"/>
</dbReference>
<sequence>MALETKILGRTGLQVTQLGYGALEVRGVSSEDPRARMPSEEHAKNILNAVLDSGINFIDTAWCYGRSEEMIGKFISHRRSEYTLAAKSGHGNCSSTKYGSYTRKDILDCIEESLRNLKTDYVDLLQLHNPTGKDVEECECIETLKDLQARGWTRFIGCSSVNPHLNDHLSTGAYDAFQLPYSALEPEHYDIISKSAKSGVGTIIRGGVAKGEPESAAVNKQRVANWKPSLGGSAGIKRWDMFSEANLGDLVDEGETRTSFLLRFTMSHPDVHTIIVGTQNPDHLTQNVVAAEKGPLPPDVYTEAKNRLRAVGLGHGQ</sequence>
<evidence type="ECO:0000313" key="2">
    <source>
        <dbReference type="EMBL" id="SVC49389.1"/>
    </source>
</evidence>
<dbReference type="EMBL" id="UINC01094278">
    <property type="protein sequence ID" value="SVC49389.1"/>
    <property type="molecule type" value="Genomic_DNA"/>
</dbReference>
<protein>
    <recommendedName>
        <fullName evidence="1">NADP-dependent oxidoreductase domain-containing protein</fullName>
    </recommendedName>
</protein>
<dbReference type="InterPro" id="IPR036812">
    <property type="entry name" value="NAD(P)_OxRdtase_dom_sf"/>
</dbReference>
<dbReference type="AlphaFoldDB" id="A0A382MKP5"/>